<proteinExistence type="predicted"/>
<protein>
    <recommendedName>
        <fullName evidence="3">N-acetyltransferase domain-containing protein</fullName>
    </recommendedName>
</protein>
<dbReference type="PANTHER" id="PTHR20905">
    <property type="entry name" value="N-ACETYLTRANSFERASE-RELATED"/>
    <property type="match status" value="1"/>
</dbReference>
<dbReference type="SUPFAM" id="SSF55729">
    <property type="entry name" value="Acyl-CoA N-acyltransferases (Nat)"/>
    <property type="match status" value="1"/>
</dbReference>
<dbReference type="PANTHER" id="PTHR20905:SF1">
    <property type="entry name" value="AT07410P-RELATED"/>
    <property type="match status" value="1"/>
</dbReference>
<keyword evidence="2" id="KW-1185">Reference proteome</keyword>
<organism evidence="1 2">
    <name type="scientific">Nesidiocoris tenuis</name>
    <dbReference type="NCBI Taxonomy" id="355587"/>
    <lineage>
        <taxon>Eukaryota</taxon>
        <taxon>Metazoa</taxon>
        <taxon>Ecdysozoa</taxon>
        <taxon>Arthropoda</taxon>
        <taxon>Hexapoda</taxon>
        <taxon>Insecta</taxon>
        <taxon>Pterygota</taxon>
        <taxon>Neoptera</taxon>
        <taxon>Paraneoptera</taxon>
        <taxon>Hemiptera</taxon>
        <taxon>Heteroptera</taxon>
        <taxon>Panheteroptera</taxon>
        <taxon>Cimicomorpha</taxon>
        <taxon>Miridae</taxon>
        <taxon>Dicyphina</taxon>
        <taxon>Nesidiocoris</taxon>
    </lineage>
</organism>
<evidence type="ECO:0008006" key="3">
    <source>
        <dbReference type="Google" id="ProtNLM"/>
    </source>
</evidence>
<evidence type="ECO:0000313" key="1">
    <source>
        <dbReference type="EMBL" id="BET00919.1"/>
    </source>
</evidence>
<evidence type="ECO:0000313" key="2">
    <source>
        <dbReference type="Proteomes" id="UP001307889"/>
    </source>
</evidence>
<dbReference type="InterPro" id="IPR016181">
    <property type="entry name" value="Acyl_CoA_acyltransferase"/>
</dbReference>
<gene>
    <name evidence="1" type="ORF">NTJ_13735</name>
</gene>
<reference evidence="1 2" key="1">
    <citation type="submission" date="2023-09" db="EMBL/GenBank/DDBJ databases">
        <title>Nesidiocoris tenuis whole genome shotgun sequence.</title>
        <authorList>
            <person name="Shibata T."/>
            <person name="Shimoda M."/>
            <person name="Kobayashi T."/>
            <person name="Uehara T."/>
        </authorList>
    </citation>
    <scope>NUCLEOTIDE SEQUENCE [LARGE SCALE GENOMIC DNA]</scope>
    <source>
        <strain evidence="1 2">Japan</strain>
    </source>
</reference>
<dbReference type="Proteomes" id="UP001307889">
    <property type="component" value="Chromosome 12"/>
</dbReference>
<dbReference type="EMBL" id="AP028920">
    <property type="protein sequence ID" value="BET00919.1"/>
    <property type="molecule type" value="Genomic_DNA"/>
</dbReference>
<name>A0ABN7B957_9HEMI</name>
<dbReference type="Gene3D" id="3.40.630.30">
    <property type="match status" value="1"/>
</dbReference>
<sequence length="254" mass="28490">MEAMATYQRNIKTFFSEYVTRTVSKPKMEEKEKRGYKIVPMTVEDTERVIDFLWTYFYHDEPLNIAVGLLDEPGSKADELEDYCRGSIPEGVSLMAISPDGELLGVSICGIMKRSEGEQGKDDALSECKNKKFERILRLLATVDSESDVFGHFPEVDQILEIRVVSVSEKARGQGIAKTFFYEGAIAVAKEKGIPLIKADCTSHYSGIIAAKLGYECIYQINYGEFKDENGVPYLEPPAPHTSCKTCVLRVDLQ</sequence>
<accession>A0ABN7B957</accession>
<dbReference type="CDD" id="cd04301">
    <property type="entry name" value="NAT_SF"/>
    <property type="match status" value="1"/>
</dbReference>